<evidence type="ECO:0000313" key="16">
    <source>
        <dbReference type="Proteomes" id="UP000460221"/>
    </source>
</evidence>
<dbReference type="AlphaFoldDB" id="A0A7K1FP32"/>
<accession>A0A7K1FP32</accession>
<evidence type="ECO:0000256" key="8">
    <source>
        <dbReference type="ARBA" id="ARBA00055053"/>
    </source>
</evidence>
<dbReference type="SUPFAM" id="SSF52540">
    <property type="entry name" value="P-loop containing nucleoside triphosphate hydrolases"/>
    <property type="match status" value="1"/>
</dbReference>
<dbReference type="InterPro" id="IPR017871">
    <property type="entry name" value="ABC_transporter-like_CS"/>
</dbReference>
<evidence type="ECO:0000256" key="12">
    <source>
        <dbReference type="SAM" id="Phobius"/>
    </source>
</evidence>
<keyword evidence="16" id="KW-1185">Reference proteome</keyword>
<dbReference type="SMART" id="SM00382">
    <property type="entry name" value="AAA"/>
    <property type="match status" value="1"/>
</dbReference>
<proteinExistence type="inferred from homology"/>
<dbReference type="GO" id="GO:0005886">
    <property type="term" value="C:plasma membrane"/>
    <property type="evidence" value="ECO:0007669"/>
    <property type="project" value="UniProtKB-SubCell"/>
</dbReference>
<dbReference type="SUPFAM" id="SSF90123">
    <property type="entry name" value="ABC transporter transmembrane region"/>
    <property type="match status" value="1"/>
</dbReference>
<name>A0A7K1FP32_9ACTN</name>
<dbReference type="CDD" id="cd18547">
    <property type="entry name" value="ABC_6TM_Tm288_like"/>
    <property type="match status" value="1"/>
</dbReference>
<dbReference type="GO" id="GO:0015421">
    <property type="term" value="F:ABC-type oligopeptide transporter activity"/>
    <property type="evidence" value="ECO:0007669"/>
    <property type="project" value="TreeGrafter"/>
</dbReference>
<comment type="similarity">
    <text evidence="9">Belongs to the ABC transporter superfamily. Lipid exporter (TC 3.A.1.106) family.</text>
</comment>
<dbReference type="PROSITE" id="PS50929">
    <property type="entry name" value="ABC_TM1F"/>
    <property type="match status" value="1"/>
</dbReference>
<dbReference type="InterPro" id="IPR039421">
    <property type="entry name" value="Type_1_exporter"/>
</dbReference>
<evidence type="ECO:0000313" key="15">
    <source>
        <dbReference type="EMBL" id="MTD14564.1"/>
    </source>
</evidence>
<reference evidence="15 16" key="1">
    <citation type="submission" date="2019-11" db="EMBL/GenBank/DDBJ databases">
        <authorList>
            <person name="Jiang L.-Q."/>
        </authorList>
    </citation>
    <scope>NUCLEOTIDE SEQUENCE [LARGE SCALE GENOMIC DNA]</scope>
    <source>
        <strain evidence="15 16">YIM 132087</strain>
    </source>
</reference>
<dbReference type="PANTHER" id="PTHR43394">
    <property type="entry name" value="ATP-DEPENDENT PERMEASE MDL1, MITOCHONDRIAL"/>
    <property type="match status" value="1"/>
</dbReference>
<comment type="caution">
    <text evidence="15">The sequence shown here is derived from an EMBL/GenBank/DDBJ whole genome shotgun (WGS) entry which is preliminary data.</text>
</comment>
<dbReference type="InterPro" id="IPR027417">
    <property type="entry name" value="P-loop_NTPase"/>
</dbReference>
<dbReference type="InterPro" id="IPR011527">
    <property type="entry name" value="ABC1_TM_dom"/>
</dbReference>
<comment type="subcellular location">
    <subcellularLocation>
        <location evidence="1">Cell membrane</location>
        <topology evidence="1">Multi-pass membrane protein</topology>
    </subcellularLocation>
</comment>
<keyword evidence="5 15" id="KW-0067">ATP-binding</keyword>
<evidence type="ECO:0000256" key="11">
    <source>
        <dbReference type="SAM" id="MobiDB-lite"/>
    </source>
</evidence>
<keyword evidence="4" id="KW-0547">Nucleotide-binding</keyword>
<dbReference type="PROSITE" id="PS00211">
    <property type="entry name" value="ABC_TRANSPORTER_1"/>
    <property type="match status" value="1"/>
</dbReference>
<dbReference type="Gene3D" id="1.20.1560.10">
    <property type="entry name" value="ABC transporter type 1, transmembrane domain"/>
    <property type="match status" value="1"/>
</dbReference>
<feature type="domain" description="ABC transmembrane type-1" evidence="14">
    <location>
        <begin position="69"/>
        <end position="392"/>
    </location>
</feature>
<feature type="transmembrane region" description="Helical" evidence="12">
    <location>
        <begin position="66"/>
        <end position="84"/>
    </location>
</feature>
<evidence type="ECO:0000256" key="6">
    <source>
        <dbReference type="ARBA" id="ARBA00022989"/>
    </source>
</evidence>
<feature type="transmembrane region" description="Helical" evidence="12">
    <location>
        <begin position="149"/>
        <end position="171"/>
    </location>
</feature>
<evidence type="ECO:0000256" key="7">
    <source>
        <dbReference type="ARBA" id="ARBA00023136"/>
    </source>
</evidence>
<comment type="function">
    <text evidence="8">ABC transporter involved in fatty acid import. Transmembrane domains (TMD) form a pore in the membrane and the ATP-binding domain (NBD) is responsible for energy generation.</text>
</comment>
<dbReference type="PANTHER" id="PTHR43394:SF1">
    <property type="entry name" value="ATP-BINDING CASSETTE SUB-FAMILY B MEMBER 10, MITOCHONDRIAL"/>
    <property type="match status" value="1"/>
</dbReference>
<evidence type="ECO:0000256" key="5">
    <source>
        <dbReference type="ARBA" id="ARBA00022840"/>
    </source>
</evidence>
<evidence type="ECO:0000256" key="10">
    <source>
        <dbReference type="ARBA" id="ARBA00071747"/>
    </source>
</evidence>
<evidence type="ECO:0000256" key="3">
    <source>
        <dbReference type="ARBA" id="ARBA00022692"/>
    </source>
</evidence>
<dbReference type="CDD" id="cd03254">
    <property type="entry name" value="ABCC_Glucan_exporter_like"/>
    <property type="match status" value="1"/>
</dbReference>
<evidence type="ECO:0000256" key="2">
    <source>
        <dbReference type="ARBA" id="ARBA00022448"/>
    </source>
</evidence>
<evidence type="ECO:0000259" key="13">
    <source>
        <dbReference type="PROSITE" id="PS50893"/>
    </source>
</evidence>
<evidence type="ECO:0000259" key="14">
    <source>
        <dbReference type="PROSITE" id="PS50929"/>
    </source>
</evidence>
<dbReference type="FunFam" id="3.40.50.300:FF:000287">
    <property type="entry name" value="Multidrug ABC transporter ATP-binding protein"/>
    <property type="match status" value="1"/>
</dbReference>
<evidence type="ECO:0000256" key="1">
    <source>
        <dbReference type="ARBA" id="ARBA00004651"/>
    </source>
</evidence>
<keyword evidence="2" id="KW-0813">Transport</keyword>
<dbReference type="GO" id="GO:0005524">
    <property type="term" value="F:ATP binding"/>
    <property type="evidence" value="ECO:0007669"/>
    <property type="project" value="UniProtKB-KW"/>
</dbReference>
<dbReference type="Gene3D" id="3.40.50.300">
    <property type="entry name" value="P-loop containing nucleotide triphosphate hydrolases"/>
    <property type="match status" value="1"/>
</dbReference>
<dbReference type="EMBL" id="WLYK01000003">
    <property type="protein sequence ID" value="MTD14564.1"/>
    <property type="molecule type" value="Genomic_DNA"/>
</dbReference>
<keyword evidence="3 12" id="KW-0812">Transmembrane</keyword>
<feature type="transmembrane region" description="Helical" evidence="12">
    <location>
        <begin position="251"/>
        <end position="268"/>
    </location>
</feature>
<sequence length="671" mass="72096">MTRPGAGTGTGTAAGRSEEDRKTIRSNSGGPRGGGPFANAGMPTEESLNFGPSARRLLGRLAPERVGLVVVTLLAIAGVAFSVIGPKILGNATDTIFEGVIGSRFPAGLTQQQAIDEARAAGNDTYADLLSGMTLIPGQGVDFGELGRILLLALGLYLASSLFTWIQAYVLNGIVQRVIYRLRADVESKLHRMPLAYFDRQQRGEVLSRVTNDIDNISQSLQQTLSQLLISLLTVVGVVVMMFVISPLLALIALIAVPLSFVVTAQVAKRSQKMFVAQWRHTGALNGQIEEAFTGHSLVKVFGRQPEVEAAFGAKNEELYKASFGAQFVSGIITPSMMFIGNLTYVFIAVVGGLRVATGAITIGDVQAFIQYSRQFTQPLTQVASMANVLQSGVASAERVFELLDEPEQTPDPEHPAAVTGTEGRVAFEDVSFRYRPDQPLIEDLSLVAEPGQTVAIVGPTGAGKTTLVNLIMRFYEIDGGRITLDGVDTRDLTRDALRSRIGMVLQDTWLFGGTIRDNIGYGNPDATEEQILDAARATYVDRFVHSLPDGYDTVIDEEGSNVSAGEKQLITIARAFLADPALLILDEATSSVDTRTELLVQHAMAALRSDRTSFVIAHRLSTIRDADLILVMEDGHIVEQGDHEHLLAADGAYARLYRSQFAAGSAATTG</sequence>
<dbReference type="Pfam" id="PF00664">
    <property type="entry name" value="ABC_membrane"/>
    <property type="match status" value="1"/>
</dbReference>
<keyword evidence="7 12" id="KW-0472">Membrane</keyword>
<dbReference type="PROSITE" id="PS50893">
    <property type="entry name" value="ABC_TRANSPORTER_2"/>
    <property type="match status" value="1"/>
</dbReference>
<dbReference type="Pfam" id="PF00005">
    <property type="entry name" value="ABC_tran"/>
    <property type="match status" value="1"/>
</dbReference>
<dbReference type="Proteomes" id="UP000460221">
    <property type="component" value="Unassembled WGS sequence"/>
</dbReference>
<gene>
    <name evidence="15" type="ORF">GIS00_11470</name>
</gene>
<dbReference type="GO" id="GO:0016887">
    <property type="term" value="F:ATP hydrolysis activity"/>
    <property type="evidence" value="ECO:0007669"/>
    <property type="project" value="InterPro"/>
</dbReference>
<organism evidence="15 16">
    <name type="scientific">Nakamurella alba</name>
    <dbReference type="NCBI Taxonomy" id="2665158"/>
    <lineage>
        <taxon>Bacteria</taxon>
        <taxon>Bacillati</taxon>
        <taxon>Actinomycetota</taxon>
        <taxon>Actinomycetes</taxon>
        <taxon>Nakamurellales</taxon>
        <taxon>Nakamurellaceae</taxon>
        <taxon>Nakamurella</taxon>
    </lineage>
</organism>
<keyword evidence="6 12" id="KW-1133">Transmembrane helix</keyword>
<evidence type="ECO:0000256" key="9">
    <source>
        <dbReference type="ARBA" id="ARBA00061644"/>
    </source>
</evidence>
<dbReference type="RefSeq" id="WP_154768558.1">
    <property type="nucleotide sequence ID" value="NZ_WLYK01000003.1"/>
</dbReference>
<protein>
    <recommendedName>
        <fullName evidence="10">Fatty acid ABC transporter ATP-binding/permease protein</fullName>
    </recommendedName>
</protein>
<dbReference type="InterPro" id="IPR003593">
    <property type="entry name" value="AAA+_ATPase"/>
</dbReference>
<feature type="transmembrane region" description="Helical" evidence="12">
    <location>
        <begin position="228"/>
        <end position="245"/>
    </location>
</feature>
<evidence type="ECO:0000256" key="4">
    <source>
        <dbReference type="ARBA" id="ARBA00022741"/>
    </source>
</evidence>
<feature type="domain" description="ABC transporter" evidence="13">
    <location>
        <begin position="426"/>
        <end position="660"/>
    </location>
</feature>
<feature type="region of interest" description="Disordered" evidence="11">
    <location>
        <begin position="1"/>
        <end position="46"/>
    </location>
</feature>
<dbReference type="InterPro" id="IPR003439">
    <property type="entry name" value="ABC_transporter-like_ATP-bd"/>
</dbReference>
<feature type="compositionally biased region" description="Gly residues" evidence="11">
    <location>
        <begin position="1"/>
        <end position="12"/>
    </location>
</feature>
<dbReference type="InterPro" id="IPR036640">
    <property type="entry name" value="ABC1_TM_sf"/>
</dbReference>